<sequence>MARRPSISRWILAVLISTCFVPPGQGTIVTRSLIFTICDDCSTTGQVSEAGIPAESALNCAMLCTPEDTTCQAFGFKTNPVTSPPIRETPGTCQFWHSPSPQPDSDYTIFKRTASVGF</sequence>
<evidence type="ECO:0000256" key="1">
    <source>
        <dbReference type="SAM" id="SignalP"/>
    </source>
</evidence>
<organism evidence="2 3">
    <name type="scientific">Batillaria attramentaria</name>
    <dbReference type="NCBI Taxonomy" id="370345"/>
    <lineage>
        <taxon>Eukaryota</taxon>
        <taxon>Metazoa</taxon>
        <taxon>Spiralia</taxon>
        <taxon>Lophotrochozoa</taxon>
        <taxon>Mollusca</taxon>
        <taxon>Gastropoda</taxon>
        <taxon>Caenogastropoda</taxon>
        <taxon>Sorbeoconcha</taxon>
        <taxon>Cerithioidea</taxon>
        <taxon>Batillariidae</taxon>
        <taxon>Batillaria</taxon>
    </lineage>
</organism>
<feature type="chain" id="PRO_5044765415" description="Apple domain-containing protein" evidence="1">
    <location>
        <begin position="27"/>
        <end position="118"/>
    </location>
</feature>
<keyword evidence="1" id="KW-0732">Signal</keyword>
<feature type="signal peptide" evidence="1">
    <location>
        <begin position="1"/>
        <end position="26"/>
    </location>
</feature>
<comment type="caution">
    <text evidence="2">The sequence shown here is derived from an EMBL/GenBank/DDBJ whole genome shotgun (WGS) entry which is preliminary data.</text>
</comment>
<dbReference type="Proteomes" id="UP001519460">
    <property type="component" value="Unassembled WGS sequence"/>
</dbReference>
<proteinExistence type="predicted"/>
<dbReference type="AlphaFoldDB" id="A0ABD0JPD3"/>
<protein>
    <recommendedName>
        <fullName evidence="4">Apple domain-containing protein</fullName>
    </recommendedName>
</protein>
<reference evidence="2 3" key="1">
    <citation type="journal article" date="2023" name="Sci. Data">
        <title>Genome assembly of the Korean intertidal mud-creeper Batillaria attramentaria.</title>
        <authorList>
            <person name="Patra A.K."/>
            <person name="Ho P.T."/>
            <person name="Jun S."/>
            <person name="Lee S.J."/>
            <person name="Kim Y."/>
            <person name="Won Y.J."/>
        </authorList>
    </citation>
    <scope>NUCLEOTIDE SEQUENCE [LARGE SCALE GENOMIC DNA]</scope>
    <source>
        <strain evidence="2">Wonlab-2016</strain>
    </source>
</reference>
<evidence type="ECO:0000313" key="3">
    <source>
        <dbReference type="Proteomes" id="UP001519460"/>
    </source>
</evidence>
<gene>
    <name evidence="2" type="ORF">BaRGS_00032178</name>
</gene>
<keyword evidence="3" id="KW-1185">Reference proteome</keyword>
<evidence type="ECO:0000313" key="2">
    <source>
        <dbReference type="EMBL" id="KAK7476560.1"/>
    </source>
</evidence>
<evidence type="ECO:0008006" key="4">
    <source>
        <dbReference type="Google" id="ProtNLM"/>
    </source>
</evidence>
<dbReference type="EMBL" id="JACVVK020000372">
    <property type="protein sequence ID" value="KAK7476560.1"/>
    <property type="molecule type" value="Genomic_DNA"/>
</dbReference>
<accession>A0ABD0JPD3</accession>
<name>A0ABD0JPD3_9CAEN</name>